<keyword evidence="4" id="KW-1185">Reference proteome</keyword>
<keyword evidence="3" id="KW-0808">Transferase</keyword>
<reference evidence="3 4" key="1">
    <citation type="submission" date="2020-08" db="EMBL/GenBank/DDBJ databases">
        <title>A Genomic Blueprint of the Chicken Gut Microbiome.</title>
        <authorList>
            <person name="Gilroy R."/>
            <person name="Ravi A."/>
            <person name="Getino M."/>
            <person name="Pursley I."/>
            <person name="Horton D.L."/>
            <person name="Alikhan N.-F."/>
            <person name="Baker D."/>
            <person name="Gharbi K."/>
            <person name="Hall N."/>
            <person name="Watson M."/>
            <person name="Adriaenssens E.M."/>
            <person name="Foster-Nyarko E."/>
            <person name="Jarju S."/>
            <person name="Secka A."/>
            <person name="Antonio M."/>
            <person name="Oren A."/>
            <person name="Chaudhuri R."/>
            <person name="La Ragione R.M."/>
            <person name="Hildebrand F."/>
            <person name="Pallen M.J."/>
        </authorList>
    </citation>
    <scope>NUCLEOTIDE SEQUENCE [LARGE SCALE GENOMIC DNA]</scope>
    <source>
        <strain evidence="3 4">Sa1YVA5</strain>
    </source>
</reference>
<dbReference type="PANTHER" id="PTHR31270">
    <property type="entry name" value="GLUTAMINYL-PEPTIDE CYCLOTRANSFERASE"/>
    <property type="match status" value="1"/>
</dbReference>
<organism evidence="3 4">
    <name type="scientific">Corynebacterium gallinarum</name>
    <dbReference type="NCBI Taxonomy" id="2762214"/>
    <lineage>
        <taxon>Bacteria</taxon>
        <taxon>Bacillati</taxon>
        <taxon>Actinomycetota</taxon>
        <taxon>Actinomycetes</taxon>
        <taxon>Mycobacteriales</taxon>
        <taxon>Corynebacteriaceae</taxon>
        <taxon>Corynebacterium</taxon>
    </lineage>
</organism>
<dbReference type="PANTHER" id="PTHR31270:SF1">
    <property type="entry name" value="GLUTAMINYL-PEPTIDE CYCLOTRANSFERASE"/>
    <property type="match status" value="1"/>
</dbReference>
<dbReference type="InterPro" id="IPR011044">
    <property type="entry name" value="Quino_amine_DH_bsu"/>
</dbReference>
<feature type="signal peptide" evidence="2">
    <location>
        <begin position="1"/>
        <end position="28"/>
    </location>
</feature>
<dbReference type="GO" id="GO:0016603">
    <property type="term" value="F:glutaminyl-peptide cyclotransferase activity"/>
    <property type="evidence" value="ECO:0007669"/>
    <property type="project" value="InterPro"/>
</dbReference>
<feature type="compositionally biased region" description="Low complexity" evidence="1">
    <location>
        <begin position="32"/>
        <end position="44"/>
    </location>
</feature>
<feature type="chain" id="PRO_5039082761" evidence="2">
    <location>
        <begin position="29"/>
        <end position="276"/>
    </location>
</feature>
<comment type="caution">
    <text evidence="3">The sequence shown here is derived from an EMBL/GenBank/DDBJ whole genome shotgun (WGS) entry which is preliminary data.</text>
</comment>
<feature type="region of interest" description="Disordered" evidence="1">
    <location>
        <begin position="24"/>
        <end position="44"/>
    </location>
</feature>
<dbReference type="Proteomes" id="UP000650224">
    <property type="component" value="Unassembled WGS sequence"/>
</dbReference>
<keyword evidence="2" id="KW-0732">Signal</keyword>
<dbReference type="SUPFAM" id="SSF50969">
    <property type="entry name" value="YVTN repeat-like/Quinoprotein amine dehydrogenase"/>
    <property type="match status" value="1"/>
</dbReference>
<evidence type="ECO:0000313" key="3">
    <source>
        <dbReference type="EMBL" id="MBD8030792.1"/>
    </source>
</evidence>
<gene>
    <name evidence="3" type="ORF">H9627_10755</name>
</gene>
<evidence type="ECO:0000256" key="1">
    <source>
        <dbReference type="SAM" id="MobiDB-lite"/>
    </source>
</evidence>
<dbReference type="RefSeq" id="WP_191734031.1">
    <property type="nucleotide sequence ID" value="NZ_JACSPR010000007.1"/>
</dbReference>
<dbReference type="InterPro" id="IPR007788">
    <property type="entry name" value="QCT"/>
</dbReference>
<evidence type="ECO:0000256" key="2">
    <source>
        <dbReference type="SAM" id="SignalP"/>
    </source>
</evidence>
<dbReference type="EMBL" id="JACSPR010000007">
    <property type="protein sequence ID" value="MBD8030792.1"/>
    <property type="molecule type" value="Genomic_DNA"/>
</dbReference>
<protein>
    <submittedName>
        <fullName evidence="3">Glutaminyl-peptide cyclotransferase</fullName>
    </submittedName>
</protein>
<name>A0A8I0HNR9_9CORY</name>
<evidence type="ECO:0000313" key="4">
    <source>
        <dbReference type="Proteomes" id="UP000650224"/>
    </source>
</evidence>
<dbReference type="PROSITE" id="PS51257">
    <property type="entry name" value="PROKAR_LIPOPROTEIN"/>
    <property type="match status" value="1"/>
</dbReference>
<dbReference type="AlphaFoldDB" id="A0A8I0HNR9"/>
<dbReference type="Pfam" id="PF05096">
    <property type="entry name" value="Glu_cyclase_2"/>
    <property type="match status" value="1"/>
</dbReference>
<sequence>MLPNKLSVLPGVLSVALSSALSSGCSTAMDAPGSPDSSPSPTGTVERLIPEIITVHPFDDTVFTQGLEVDGDQLLVGTGQYGGSEIFRTTPGGQRVDIQPLEDRFFGEGITRTDDHVWQLTWKAGTAFKRDAGTLEEIDRVSYEGEGWGLCSFQDTLIMSDGTNEIRHLDPDTFEETSRVAVTLDGQPVTGINELECVEGEVYANIFLATDILRFDPDTGEVTAVIDGSALPNNALPDPNNVLNGIAHIPGSDRFYLTGKRWPDLYEVRFVDADQR</sequence>
<proteinExistence type="predicted"/>
<accession>A0A8I0HNR9</accession>